<dbReference type="Proteomes" id="UP000747542">
    <property type="component" value="Unassembled WGS sequence"/>
</dbReference>
<feature type="region of interest" description="Disordered" evidence="1">
    <location>
        <begin position="1"/>
        <end position="27"/>
    </location>
</feature>
<feature type="compositionally biased region" description="Basic and acidic residues" evidence="1">
    <location>
        <begin position="1"/>
        <end position="15"/>
    </location>
</feature>
<reference evidence="2" key="1">
    <citation type="journal article" date="2021" name="Sci. Adv.">
        <title>The American lobster genome reveals insights on longevity, neural, and immune adaptations.</title>
        <authorList>
            <person name="Polinski J.M."/>
            <person name="Zimin A.V."/>
            <person name="Clark K.F."/>
            <person name="Kohn A.B."/>
            <person name="Sadowski N."/>
            <person name="Timp W."/>
            <person name="Ptitsyn A."/>
            <person name="Khanna P."/>
            <person name="Romanova D.Y."/>
            <person name="Williams P."/>
            <person name="Greenwood S.J."/>
            <person name="Moroz L.L."/>
            <person name="Walt D.R."/>
            <person name="Bodnar A.G."/>
        </authorList>
    </citation>
    <scope>NUCLEOTIDE SEQUENCE</scope>
    <source>
        <strain evidence="2">GMGI-L3</strain>
    </source>
</reference>
<proteinExistence type="predicted"/>
<sequence length="207" mass="21884">MRECEDSGQHEHIYTDRGGSSTPSRGGVDVVMVTSTIVIEFSMMRLLETFGSREPIREAHVRVGGEVSGCCRDRPFRTGIGGSSGGCCGFIISTLEGDLGGGDFSGVLDWLGEGTWGSQGSSLWDFWCHGQVGAGHTEAKGIGHIVLGLHLAVTVYVVVRSTDDAEGVTGLSAGRRTASEAEGVLTKFVLRVVLGLDGHHRGERGHV</sequence>
<evidence type="ECO:0000256" key="1">
    <source>
        <dbReference type="SAM" id="MobiDB-lite"/>
    </source>
</evidence>
<keyword evidence="3" id="KW-1185">Reference proteome</keyword>
<evidence type="ECO:0000313" key="3">
    <source>
        <dbReference type="Proteomes" id="UP000747542"/>
    </source>
</evidence>
<organism evidence="2 3">
    <name type="scientific">Homarus americanus</name>
    <name type="common">American lobster</name>
    <dbReference type="NCBI Taxonomy" id="6706"/>
    <lineage>
        <taxon>Eukaryota</taxon>
        <taxon>Metazoa</taxon>
        <taxon>Ecdysozoa</taxon>
        <taxon>Arthropoda</taxon>
        <taxon>Crustacea</taxon>
        <taxon>Multicrustacea</taxon>
        <taxon>Malacostraca</taxon>
        <taxon>Eumalacostraca</taxon>
        <taxon>Eucarida</taxon>
        <taxon>Decapoda</taxon>
        <taxon>Pleocyemata</taxon>
        <taxon>Astacidea</taxon>
        <taxon>Nephropoidea</taxon>
        <taxon>Nephropidae</taxon>
        <taxon>Homarus</taxon>
    </lineage>
</organism>
<comment type="caution">
    <text evidence="2">The sequence shown here is derived from an EMBL/GenBank/DDBJ whole genome shotgun (WGS) entry which is preliminary data.</text>
</comment>
<evidence type="ECO:0000313" key="2">
    <source>
        <dbReference type="EMBL" id="KAG7164202.1"/>
    </source>
</evidence>
<feature type="non-terminal residue" evidence="2">
    <location>
        <position position="1"/>
    </location>
</feature>
<protein>
    <submittedName>
        <fullName evidence="2">Uncharacterized protein</fullName>
    </submittedName>
</protein>
<accession>A0A8J5JU40</accession>
<name>A0A8J5JU40_HOMAM</name>
<dbReference type="AlphaFoldDB" id="A0A8J5JU40"/>
<gene>
    <name evidence="2" type="ORF">Hamer_G014339</name>
</gene>
<dbReference type="EMBL" id="JAHLQT010025553">
    <property type="protein sequence ID" value="KAG7164202.1"/>
    <property type="molecule type" value="Genomic_DNA"/>
</dbReference>